<organism evidence="2 3">
    <name type="scientific">Corchorus olitorius</name>
    <dbReference type="NCBI Taxonomy" id="93759"/>
    <lineage>
        <taxon>Eukaryota</taxon>
        <taxon>Viridiplantae</taxon>
        <taxon>Streptophyta</taxon>
        <taxon>Embryophyta</taxon>
        <taxon>Tracheophyta</taxon>
        <taxon>Spermatophyta</taxon>
        <taxon>Magnoliopsida</taxon>
        <taxon>eudicotyledons</taxon>
        <taxon>Gunneridae</taxon>
        <taxon>Pentapetalae</taxon>
        <taxon>rosids</taxon>
        <taxon>malvids</taxon>
        <taxon>Malvales</taxon>
        <taxon>Malvaceae</taxon>
        <taxon>Grewioideae</taxon>
        <taxon>Apeibeae</taxon>
        <taxon>Corchorus</taxon>
    </lineage>
</organism>
<evidence type="ECO:0000256" key="1">
    <source>
        <dbReference type="SAM" id="MobiDB-lite"/>
    </source>
</evidence>
<dbReference type="EMBL" id="AWUE01002996">
    <property type="protein sequence ID" value="OMP13874.1"/>
    <property type="molecule type" value="Genomic_DNA"/>
</dbReference>
<feature type="region of interest" description="Disordered" evidence="1">
    <location>
        <begin position="456"/>
        <end position="482"/>
    </location>
</feature>
<accession>A0A1R3L3E9</accession>
<feature type="compositionally biased region" description="Basic residues" evidence="1">
    <location>
        <begin position="462"/>
        <end position="482"/>
    </location>
</feature>
<dbReference type="Proteomes" id="UP000187203">
    <property type="component" value="Unassembled WGS sequence"/>
</dbReference>
<dbReference type="AlphaFoldDB" id="A0A1R3L3E9"/>
<evidence type="ECO:0000313" key="2">
    <source>
        <dbReference type="EMBL" id="OMP13874.1"/>
    </source>
</evidence>
<keyword evidence="3" id="KW-1185">Reference proteome</keyword>
<feature type="compositionally biased region" description="Basic residues" evidence="1">
    <location>
        <begin position="512"/>
        <end position="522"/>
    </location>
</feature>
<proteinExistence type="predicted"/>
<protein>
    <submittedName>
        <fullName evidence="2">Uncharacterized protein</fullName>
    </submittedName>
</protein>
<feature type="region of interest" description="Disordered" evidence="1">
    <location>
        <begin position="592"/>
        <end position="649"/>
    </location>
</feature>
<comment type="caution">
    <text evidence="2">The sequence shown here is derived from an EMBL/GenBank/DDBJ whole genome shotgun (WGS) entry which is preliminary data.</text>
</comment>
<reference evidence="3" key="1">
    <citation type="submission" date="2013-09" db="EMBL/GenBank/DDBJ databases">
        <title>Corchorus olitorius genome sequencing.</title>
        <authorList>
            <person name="Alam M."/>
            <person name="Haque M.S."/>
            <person name="Islam M.S."/>
            <person name="Emdad E.M."/>
            <person name="Islam M.M."/>
            <person name="Ahmed B."/>
            <person name="Halim A."/>
            <person name="Hossen Q.M.M."/>
            <person name="Hossain M.Z."/>
            <person name="Ahmed R."/>
            <person name="Khan M.M."/>
            <person name="Islam R."/>
            <person name="Rashid M.M."/>
            <person name="Khan S.A."/>
            <person name="Rahman M.S."/>
            <person name="Alam M."/>
            <person name="Yahiya A.S."/>
            <person name="Khan M.S."/>
            <person name="Azam M.S."/>
            <person name="Haque T."/>
            <person name="Lashkar M.Z.H."/>
            <person name="Akhand A.I."/>
            <person name="Morshed G."/>
            <person name="Roy S."/>
            <person name="Uddin K.S."/>
            <person name="Rabeya T."/>
            <person name="Hossain A.S."/>
            <person name="Chowdhury A."/>
            <person name="Snigdha A.R."/>
            <person name="Mortoza M.S."/>
            <person name="Matin S.A."/>
            <person name="Hoque S.M.E."/>
            <person name="Islam M.K."/>
            <person name="Roy D.K."/>
            <person name="Haider R."/>
            <person name="Moosa M.M."/>
            <person name="Elias S.M."/>
            <person name="Hasan A.M."/>
            <person name="Jahan S."/>
            <person name="Shafiuddin M."/>
            <person name="Mahmood N."/>
            <person name="Shommy N.S."/>
        </authorList>
    </citation>
    <scope>NUCLEOTIDE SEQUENCE [LARGE SCALE GENOMIC DNA]</scope>
    <source>
        <strain evidence="3">cv. O-4</strain>
    </source>
</reference>
<evidence type="ECO:0000313" key="3">
    <source>
        <dbReference type="Proteomes" id="UP000187203"/>
    </source>
</evidence>
<feature type="compositionally biased region" description="Basic and acidic residues" evidence="1">
    <location>
        <begin position="559"/>
        <end position="573"/>
    </location>
</feature>
<sequence>MATGLEAAWVGCIMIFTSSTVVRPPRPWAPMPSALILSQSSIRSSSSLFCGPRCLSSNISMSSISTSFAISIAFSAVPPMPMPSMPGGHQPAPMVGTVLEHPVDDRIRRVQHHELRLGFGAAPLAATITSTVSPGTSDMLITAGVLSFVLVRLPAGSASTLARSLLSTSLYARRTPSLTMSSRLIVAPSQRTFMPTFRNTVTMPVSWQIGRLPSAHMRLLRVGDALDEVFLTNDGHGGGPTYRNEKPVRQGSGRLAVRMRVRNDAVHPGHHQRRHQERHVDRHLPQDRVRVFLGRIDERLEQVDRGDADQRHRQLHLEHARVDVVQPFGLIFVALDAELGHEDVVPADDHHDQEVGDHHHVDQAQHGEHDLGFVHVAQVRNQVPHLDDEEVHIGCLGDDQPQRRIQRVQRIGRAAALSPPLHRLAWPRGPARHENARHHACQRDAVRPTRRFSQCDDAVRGSRNRQHRREHACKHRAHHQRIAQQRLRRIGGRSARRFAAAVGVENRDACHRQHHRRQRPARRLFAQHQPRQQRHCGWNRARDDARGQRRGQPHTVQHQQRETERTEEGLEEQVRPLAAGDAAHPRWLVPRCHADDGNQKAQQRKQHHRHDGDDRFTETDVAADQCHGSNQEKGVDGHDENSVETGTGRGSLAGYVALRCVP</sequence>
<name>A0A1R3L3E9_9ROSI</name>
<feature type="region of interest" description="Disordered" evidence="1">
    <location>
        <begin position="507"/>
        <end position="573"/>
    </location>
</feature>
<gene>
    <name evidence="2" type="ORF">COLO4_00762</name>
</gene>